<dbReference type="Pfam" id="PF01557">
    <property type="entry name" value="FAA_hydrolase"/>
    <property type="match status" value="1"/>
</dbReference>
<dbReference type="InterPro" id="IPR018833">
    <property type="entry name" value="Rv2993c-like_N"/>
</dbReference>
<comment type="similarity">
    <text evidence="1">Belongs to the FAH family.</text>
</comment>
<keyword evidence="2" id="KW-0479">Metal-binding</keyword>
<dbReference type="InParanoid" id="A0A3N0V2U4"/>
<accession>A0A3N0V2U4</accession>
<sequence>MPTDLDRRALLKGSAITAAALGLGLPLSACESPPVQTTSPTPHAPEPNAMTINIVRFEHQGLPRWGVIRGERITPVPGDFATTGDFVRAASIPHLANLSGESLALSEVALLSPVTSNQQFVCQGANYRQHMIESGMDPDVKTYNMIFTKAQSCICAADSEVIKPQRVQFLDYEIELGLVLKKAISGPVQVTDANLHEYVAAAVIVNDYSARDVQIPQMQFYKGKSFRTFGPVGPWLTLLDASSISVLKGLQLKLTVNGEVRQSDSTANLVYGPAETLTELSGVQNFEPGDLIATGTPAGCALSIPSPAKQKLGALLPEKKKWEIFFKVQSKRSQYLKVGDQVEASIRSADGRFDLGTQRNRIIAEG</sequence>
<organism evidence="6 7">
    <name type="scientific">Stagnimonas aquatica</name>
    <dbReference type="NCBI Taxonomy" id="2689987"/>
    <lineage>
        <taxon>Bacteria</taxon>
        <taxon>Pseudomonadati</taxon>
        <taxon>Pseudomonadota</taxon>
        <taxon>Gammaproteobacteria</taxon>
        <taxon>Nevskiales</taxon>
        <taxon>Nevskiaceae</taxon>
        <taxon>Stagnimonas</taxon>
    </lineage>
</organism>
<evidence type="ECO:0000256" key="2">
    <source>
        <dbReference type="ARBA" id="ARBA00022723"/>
    </source>
</evidence>
<evidence type="ECO:0000313" key="7">
    <source>
        <dbReference type="Proteomes" id="UP000282106"/>
    </source>
</evidence>
<reference evidence="6 7" key="1">
    <citation type="submission" date="2018-10" db="EMBL/GenBank/DDBJ databases">
        <authorList>
            <person name="Chen W.-M."/>
        </authorList>
    </citation>
    <scope>NUCLEOTIDE SEQUENCE [LARGE SCALE GENOMIC DNA]</scope>
    <source>
        <strain evidence="6 7">THS-13</strain>
    </source>
</reference>
<gene>
    <name evidence="6" type="ORF">ED208_15255</name>
</gene>
<dbReference type="InterPro" id="IPR006311">
    <property type="entry name" value="TAT_signal"/>
</dbReference>
<dbReference type="EMBL" id="RJVO01000008">
    <property type="protein sequence ID" value="ROH86788.1"/>
    <property type="molecule type" value="Genomic_DNA"/>
</dbReference>
<keyword evidence="3" id="KW-0732">Signal</keyword>
<dbReference type="PANTHER" id="PTHR42796">
    <property type="entry name" value="FUMARYLACETOACETATE HYDROLASE DOMAIN-CONTAINING PROTEIN 2A-RELATED"/>
    <property type="match status" value="1"/>
</dbReference>
<keyword evidence="7" id="KW-1185">Reference proteome</keyword>
<dbReference type="Pfam" id="PF10370">
    <property type="entry name" value="Rv2993c-like_N"/>
    <property type="match status" value="1"/>
</dbReference>
<dbReference type="SUPFAM" id="SSF56529">
    <property type="entry name" value="FAH"/>
    <property type="match status" value="1"/>
</dbReference>
<evidence type="ECO:0000313" key="6">
    <source>
        <dbReference type="EMBL" id="ROH86788.1"/>
    </source>
</evidence>
<dbReference type="GO" id="GO:0003824">
    <property type="term" value="F:catalytic activity"/>
    <property type="evidence" value="ECO:0007669"/>
    <property type="project" value="InterPro"/>
</dbReference>
<dbReference type="InterPro" id="IPR036663">
    <property type="entry name" value="Fumarylacetoacetase_C_sf"/>
</dbReference>
<feature type="domain" description="Fumarylacetoacetase-like C-terminal" evidence="4">
    <location>
        <begin position="120"/>
        <end position="362"/>
    </location>
</feature>
<proteinExistence type="inferred from homology"/>
<evidence type="ECO:0000259" key="4">
    <source>
        <dbReference type="Pfam" id="PF01557"/>
    </source>
</evidence>
<dbReference type="GO" id="GO:0046872">
    <property type="term" value="F:metal ion binding"/>
    <property type="evidence" value="ECO:0007669"/>
    <property type="project" value="UniProtKB-KW"/>
</dbReference>
<dbReference type="PROSITE" id="PS51318">
    <property type="entry name" value="TAT"/>
    <property type="match status" value="1"/>
</dbReference>
<dbReference type="AlphaFoldDB" id="A0A3N0V2U4"/>
<protein>
    <submittedName>
        <fullName evidence="6">DUF2437 domain-containing protein</fullName>
    </submittedName>
</protein>
<feature type="domain" description="Rv2993c-like N-terminal" evidence="5">
    <location>
        <begin position="54"/>
        <end position="113"/>
    </location>
</feature>
<evidence type="ECO:0000256" key="1">
    <source>
        <dbReference type="ARBA" id="ARBA00010211"/>
    </source>
</evidence>
<dbReference type="NCBIfam" id="TIGR01409">
    <property type="entry name" value="TAT_signal_seq"/>
    <property type="match status" value="1"/>
</dbReference>
<dbReference type="InterPro" id="IPR051121">
    <property type="entry name" value="FAH"/>
</dbReference>
<dbReference type="GO" id="GO:0044281">
    <property type="term" value="P:small molecule metabolic process"/>
    <property type="evidence" value="ECO:0007669"/>
    <property type="project" value="UniProtKB-ARBA"/>
</dbReference>
<name>A0A3N0V2U4_9GAMM</name>
<dbReference type="RefSeq" id="WP_123212777.1">
    <property type="nucleotide sequence ID" value="NZ_RJVO01000008.1"/>
</dbReference>
<comment type="caution">
    <text evidence="6">The sequence shown here is derived from an EMBL/GenBank/DDBJ whole genome shotgun (WGS) entry which is preliminary data.</text>
</comment>
<evidence type="ECO:0000259" key="5">
    <source>
        <dbReference type="Pfam" id="PF10370"/>
    </source>
</evidence>
<evidence type="ECO:0000256" key="3">
    <source>
        <dbReference type="ARBA" id="ARBA00022729"/>
    </source>
</evidence>
<dbReference type="Gene3D" id="3.90.850.10">
    <property type="entry name" value="Fumarylacetoacetase-like, C-terminal domain"/>
    <property type="match status" value="1"/>
</dbReference>
<dbReference type="PANTHER" id="PTHR42796:SF4">
    <property type="entry name" value="FUMARYLACETOACETATE HYDROLASE DOMAIN-CONTAINING PROTEIN 2A"/>
    <property type="match status" value="1"/>
</dbReference>
<dbReference type="InterPro" id="IPR011234">
    <property type="entry name" value="Fumarylacetoacetase-like_C"/>
</dbReference>
<dbReference type="InterPro" id="IPR019546">
    <property type="entry name" value="TAT_signal_bac_arc"/>
</dbReference>
<dbReference type="Proteomes" id="UP000282106">
    <property type="component" value="Unassembled WGS sequence"/>
</dbReference>